<reference evidence="4 5" key="1">
    <citation type="submission" date="2024-08" db="EMBL/GenBank/DDBJ databases">
        <authorList>
            <person name="Ishaq N."/>
        </authorList>
    </citation>
    <scope>NUCLEOTIDE SEQUENCE [LARGE SCALE GENOMIC DNA]</scope>
    <source>
        <strain evidence="4 5">DSM 18651</strain>
    </source>
</reference>
<comment type="caution">
    <text evidence="4">The sequence shown here is derived from an EMBL/GenBank/DDBJ whole genome shotgun (WGS) entry which is preliminary data.</text>
</comment>
<keyword evidence="2" id="KW-0732">Signal</keyword>
<dbReference type="InterPro" id="IPR025965">
    <property type="entry name" value="FlgD/Vpr_Ig-like"/>
</dbReference>
<dbReference type="Proteomes" id="UP001569428">
    <property type="component" value="Unassembled WGS sequence"/>
</dbReference>
<proteinExistence type="predicted"/>
<evidence type="ECO:0000259" key="3">
    <source>
        <dbReference type="Pfam" id="PF13860"/>
    </source>
</evidence>
<feature type="domain" description="FlgD/Vpr Ig-like" evidence="3">
    <location>
        <begin position="43"/>
        <end position="110"/>
    </location>
</feature>
<protein>
    <submittedName>
        <fullName evidence="4">FlgD immunoglobulin-like domain containing protein</fullName>
    </submittedName>
</protein>
<accession>A0ABV4NVE6</accession>
<name>A0ABV4NVE6_9GAMM</name>
<sequence>MSRSNWVKLFSYSAALALSSVATQALEITQVSVENQIFDPLRGEQASVRFNLDERARVALKLYDGRDHLVRVVDAGKVEAGQQQLSWDGLDLHGRPVPAEAYSYTLSASTDVRSVTHDLTDLSGGEIVEVRDVRWDKDTGQIRYHLSQPARVSIRVGLKEGGPLLRTLLDWAPRPAGAQAESWDGWDESQVLKIDEHPQLNLAITAYGLAENTLFAGSKPQQVTFADLPADNQREKAKQRPRSKRMYHHADQPLESRGDLETSLTLGVEAERDSEGRWLVSSKVPLRLDVAQKDRERLLAQRFEPVFYVDGIFAFENEVGFLPMTWQWDSRHVSEGEHFITVNVRGYEGNFGTATLKVWVQQKSPEPVR</sequence>
<feature type="signal peptide" evidence="2">
    <location>
        <begin position="1"/>
        <end position="25"/>
    </location>
</feature>
<keyword evidence="5" id="KW-1185">Reference proteome</keyword>
<dbReference type="Gene3D" id="2.60.40.4070">
    <property type="match status" value="1"/>
</dbReference>
<dbReference type="EMBL" id="JBGMEK010000002">
    <property type="protein sequence ID" value="MFA0809724.1"/>
    <property type="molecule type" value="Genomic_DNA"/>
</dbReference>
<evidence type="ECO:0000256" key="2">
    <source>
        <dbReference type="SAM" id="SignalP"/>
    </source>
</evidence>
<dbReference type="RefSeq" id="WP_371837337.1">
    <property type="nucleotide sequence ID" value="NZ_JBGMEK010000002.1"/>
</dbReference>
<evidence type="ECO:0000256" key="1">
    <source>
        <dbReference type="SAM" id="MobiDB-lite"/>
    </source>
</evidence>
<gene>
    <name evidence="4" type="ORF">ACCI49_02235</name>
</gene>
<feature type="chain" id="PRO_5045886867" evidence="2">
    <location>
        <begin position="26"/>
        <end position="369"/>
    </location>
</feature>
<organism evidence="4 5">
    <name type="scientific">Microbulbifer epialgicus</name>
    <dbReference type="NCBI Taxonomy" id="393907"/>
    <lineage>
        <taxon>Bacteria</taxon>
        <taxon>Pseudomonadati</taxon>
        <taxon>Pseudomonadota</taxon>
        <taxon>Gammaproteobacteria</taxon>
        <taxon>Cellvibrionales</taxon>
        <taxon>Microbulbiferaceae</taxon>
        <taxon>Microbulbifer</taxon>
    </lineage>
</organism>
<evidence type="ECO:0000313" key="4">
    <source>
        <dbReference type="EMBL" id="MFA0809724.1"/>
    </source>
</evidence>
<evidence type="ECO:0000313" key="5">
    <source>
        <dbReference type="Proteomes" id="UP001569428"/>
    </source>
</evidence>
<dbReference type="Pfam" id="PF13860">
    <property type="entry name" value="FlgD_ig"/>
    <property type="match status" value="1"/>
</dbReference>
<feature type="region of interest" description="Disordered" evidence="1">
    <location>
        <begin position="228"/>
        <end position="254"/>
    </location>
</feature>